<dbReference type="AlphaFoldDB" id="A0A921EII3"/>
<keyword evidence="1" id="KW-0472">Membrane</keyword>
<protein>
    <submittedName>
        <fullName evidence="2">Uncharacterized protein</fullName>
    </submittedName>
</protein>
<accession>A0A921EII3</accession>
<evidence type="ECO:0000313" key="3">
    <source>
        <dbReference type="Proteomes" id="UP000732527"/>
    </source>
</evidence>
<dbReference type="Proteomes" id="UP000732527">
    <property type="component" value="Unassembled WGS sequence"/>
</dbReference>
<name>A0A921EII3_LACJH</name>
<dbReference type="EMBL" id="DYYQ01000007">
    <property type="protein sequence ID" value="HJE48674.1"/>
    <property type="molecule type" value="Genomic_DNA"/>
</dbReference>
<sequence>MWWNRGRMVKREKSKQKNLEIYSSLKAVIINTVSFFVISSIVMGISNWSEAQSLILKTSEYLGLIRGSLIAGIIMSFFFCEK</sequence>
<gene>
    <name evidence="2" type="ORF">K8V69_00540</name>
</gene>
<comment type="caution">
    <text evidence="2">The sequence shown here is derived from an EMBL/GenBank/DDBJ whole genome shotgun (WGS) entry which is preliminary data.</text>
</comment>
<evidence type="ECO:0000313" key="2">
    <source>
        <dbReference type="EMBL" id="HJE48674.1"/>
    </source>
</evidence>
<organism evidence="2 3">
    <name type="scientific">Lactobacillus johnsonii</name>
    <dbReference type="NCBI Taxonomy" id="33959"/>
    <lineage>
        <taxon>Bacteria</taxon>
        <taxon>Bacillati</taxon>
        <taxon>Bacillota</taxon>
        <taxon>Bacilli</taxon>
        <taxon>Lactobacillales</taxon>
        <taxon>Lactobacillaceae</taxon>
        <taxon>Lactobacillus</taxon>
    </lineage>
</organism>
<reference evidence="2" key="2">
    <citation type="submission" date="2021-09" db="EMBL/GenBank/DDBJ databases">
        <authorList>
            <person name="Gilroy R."/>
        </authorList>
    </citation>
    <scope>NUCLEOTIDE SEQUENCE</scope>
    <source>
        <strain evidence="2">CHK192-2623</strain>
    </source>
</reference>
<feature type="transmembrane region" description="Helical" evidence="1">
    <location>
        <begin position="21"/>
        <end position="41"/>
    </location>
</feature>
<evidence type="ECO:0000256" key="1">
    <source>
        <dbReference type="SAM" id="Phobius"/>
    </source>
</evidence>
<feature type="transmembrane region" description="Helical" evidence="1">
    <location>
        <begin position="61"/>
        <end position="80"/>
    </location>
</feature>
<keyword evidence="1" id="KW-1133">Transmembrane helix</keyword>
<reference evidence="2" key="1">
    <citation type="journal article" date="2021" name="PeerJ">
        <title>Extensive microbial diversity within the chicken gut microbiome revealed by metagenomics and culture.</title>
        <authorList>
            <person name="Gilroy R."/>
            <person name="Ravi A."/>
            <person name="Getino M."/>
            <person name="Pursley I."/>
            <person name="Horton D.L."/>
            <person name="Alikhan N.F."/>
            <person name="Baker D."/>
            <person name="Gharbi K."/>
            <person name="Hall N."/>
            <person name="Watson M."/>
            <person name="Adriaenssens E.M."/>
            <person name="Foster-Nyarko E."/>
            <person name="Jarju S."/>
            <person name="Secka A."/>
            <person name="Antonio M."/>
            <person name="Oren A."/>
            <person name="Chaudhuri R.R."/>
            <person name="La Ragione R."/>
            <person name="Hildebrand F."/>
            <person name="Pallen M.J."/>
        </authorList>
    </citation>
    <scope>NUCLEOTIDE SEQUENCE</scope>
    <source>
        <strain evidence="2">CHK192-2623</strain>
    </source>
</reference>
<dbReference type="RefSeq" id="WP_223658645.1">
    <property type="nucleotide sequence ID" value="NZ_CP021703.1"/>
</dbReference>
<keyword evidence="1" id="KW-0812">Transmembrane</keyword>
<proteinExistence type="predicted"/>